<dbReference type="SUPFAM" id="SSF53850">
    <property type="entry name" value="Periplasmic binding protein-like II"/>
    <property type="match status" value="1"/>
</dbReference>
<accession>A0A853HYV5</accession>
<keyword evidence="4" id="KW-0010">Activator</keyword>
<evidence type="ECO:0000256" key="2">
    <source>
        <dbReference type="ARBA" id="ARBA00023015"/>
    </source>
</evidence>
<keyword evidence="8" id="KW-1185">Reference proteome</keyword>
<dbReference type="SUPFAM" id="SSF46785">
    <property type="entry name" value="Winged helix' DNA-binding domain"/>
    <property type="match status" value="1"/>
</dbReference>
<dbReference type="PRINTS" id="PR00039">
    <property type="entry name" value="HTHLYSR"/>
</dbReference>
<dbReference type="EMBL" id="JACCKB010000005">
    <property type="protein sequence ID" value="NYZ65549.1"/>
    <property type="molecule type" value="Genomic_DNA"/>
</dbReference>
<dbReference type="PROSITE" id="PS50931">
    <property type="entry name" value="HTH_LYSR"/>
    <property type="match status" value="1"/>
</dbReference>
<dbReference type="Pfam" id="PF00126">
    <property type="entry name" value="HTH_1"/>
    <property type="match status" value="1"/>
</dbReference>
<protein>
    <submittedName>
        <fullName evidence="7">LysR family transcriptional regulator</fullName>
    </submittedName>
</protein>
<organism evidence="7 8">
    <name type="scientific">Spartinivicinus marinus</name>
    <dbReference type="NCBI Taxonomy" id="2994442"/>
    <lineage>
        <taxon>Bacteria</taxon>
        <taxon>Pseudomonadati</taxon>
        <taxon>Pseudomonadota</taxon>
        <taxon>Gammaproteobacteria</taxon>
        <taxon>Oceanospirillales</taxon>
        <taxon>Zooshikellaceae</taxon>
        <taxon>Spartinivicinus</taxon>
    </lineage>
</organism>
<comment type="caution">
    <text evidence="7">The sequence shown here is derived from an EMBL/GenBank/DDBJ whole genome shotgun (WGS) entry which is preliminary data.</text>
</comment>
<dbReference type="CDD" id="cd05466">
    <property type="entry name" value="PBP2_LTTR_substrate"/>
    <property type="match status" value="1"/>
</dbReference>
<keyword evidence="2" id="KW-0805">Transcription regulation</keyword>
<dbReference type="Gene3D" id="1.10.10.10">
    <property type="entry name" value="Winged helix-like DNA-binding domain superfamily/Winged helix DNA-binding domain"/>
    <property type="match status" value="1"/>
</dbReference>
<dbReference type="PANTHER" id="PTHR30346:SF26">
    <property type="entry name" value="HYDROGEN PEROXIDE-INDUCIBLE GENES ACTIVATOR"/>
    <property type="match status" value="1"/>
</dbReference>
<proteinExistence type="inferred from homology"/>
<keyword evidence="3" id="KW-0238">DNA-binding</keyword>
<dbReference type="GO" id="GO:0003677">
    <property type="term" value="F:DNA binding"/>
    <property type="evidence" value="ECO:0007669"/>
    <property type="project" value="UniProtKB-KW"/>
</dbReference>
<dbReference type="Proteomes" id="UP000569732">
    <property type="component" value="Unassembled WGS sequence"/>
</dbReference>
<evidence type="ECO:0000259" key="6">
    <source>
        <dbReference type="PROSITE" id="PS50931"/>
    </source>
</evidence>
<gene>
    <name evidence="7" type="ORF">H0A36_05960</name>
</gene>
<evidence type="ECO:0000256" key="4">
    <source>
        <dbReference type="ARBA" id="ARBA00023159"/>
    </source>
</evidence>
<evidence type="ECO:0000313" key="7">
    <source>
        <dbReference type="EMBL" id="NYZ65549.1"/>
    </source>
</evidence>
<reference evidence="7 8" key="1">
    <citation type="submission" date="2020-07" db="EMBL/GenBank/DDBJ databases">
        <title>Endozoicomonas sp. nov., isolated from sediment.</title>
        <authorList>
            <person name="Gu T."/>
        </authorList>
    </citation>
    <scope>NUCLEOTIDE SEQUENCE [LARGE SCALE GENOMIC DNA]</scope>
    <source>
        <strain evidence="7 8">SM1973</strain>
    </source>
</reference>
<dbReference type="AlphaFoldDB" id="A0A853HYV5"/>
<dbReference type="InterPro" id="IPR036388">
    <property type="entry name" value="WH-like_DNA-bd_sf"/>
</dbReference>
<name>A0A853HYV5_9GAMM</name>
<comment type="similarity">
    <text evidence="1">Belongs to the LysR transcriptional regulatory family.</text>
</comment>
<dbReference type="GO" id="GO:0032993">
    <property type="term" value="C:protein-DNA complex"/>
    <property type="evidence" value="ECO:0007669"/>
    <property type="project" value="TreeGrafter"/>
</dbReference>
<dbReference type="GO" id="GO:0003700">
    <property type="term" value="F:DNA-binding transcription factor activity"/>
    <property type="evidence" value="ECO:0007669"/>
    <property type="project" value="InterPro"/>
</dbReference>
<dbReference type="PANTHER" id="PTHR30346">
    <property type="entry name" value="TRANSCRIPTIONAL DUAL REGULATOR HCAR-RELATED"/>
    <property type="match status" value="1"/>
</dbReference>
<evidence type="ECO:0000256" key="3">
    <source>
        <dbReference type="ARBA" id="ARBA00023125"/>
    </source>
</evidence>
<dbReference type="Pfam" id="PF03466">
    <property type="entry name" value="LysR_substrate"/>
    <property type="match status" value="1"/>
</dbReference>
<dbReference type="InterPro" id="IPR000847">
    <property type="entry name" value="LysR_HTH_N"/>
</dbReference>
<feature type="domain" description="HTH lysR-type" evidence="6">
    <location>
        <begin position="1"/>
        <end position="58"/>
    </location>
</feature>
<evidence type="ECO:0000256" key="1">
    <source>
        <dbReference type="ARBA" id="ARBA00009437"/>
    </source>
</evidence>
<dbReference type="Gene3D" id="3.40.190.10">
    <property type="entry name" value="Periplasmic binding protein-like II"/>
    <property type="match status" value="2"/>
</dbReference>
<dbReference type="InterPro" id="IPR036390">
    <property type="entry name" value="WH_DNA-bd_sf"/>
</dbReference>
<evidence type="ECO:0000313" key="8">
    <source>
        <dbReference type="Proteomes" id="UP000569732"/>
    </source>
</evidence>
<keyword evidence="5" id="KW-0804">Transcription</keyword>
<sequence length="283" mass="31623">MDLRSLNYFIAVYELRCISAAARACFVAQPSISAAIHQLEGSLNTLLFQRHPKGVEPTEEGHRLYPMAKRLTNDAKTIQHTFASEPSPIPFRLGLMRSLGADRMSKLLKELTSAVDALELTLVNPEEPCDARIIDSTLISQDECAQPIWQDRYMIALPVNHPLSSQTAIHFTDLAGLPFINRHPCDALTKLKQALAQQNIYLNNRAHIRTIEYALALVSAGVGAAFVPDWENTQNRADIVLLPLAELNISHQIVLAYREHALLEGPLKVLVDRCKQCYRSSNH</sequence>
<dbReference type="FunFam" id="1.10.10.10:FF:000001">
    <property type="entry name" value="LysR family transcriptional regulator"/>
    <property type="match status" value="1"/>
</dbReference>
<dbReference type="RefSeq" id="WP_180567573.1">
    <property type="nucleotide sequence ID" value="NZ_JACCKB010000005.1"/>
</dbReference>
<evidence type="ECO:0000256" key="5">
    <source>
        <dbReference type="ARBA" id="ARBA00023163"/>
    </source>
</evidence>
<dbReference type="InterPro" id="IPR005119">
    <property type="entry name" value="LysR_subst-bd"/>
</dbReference>